<reference evidence="4" key="1">
    <citation type="submission" date="2017-02" db="UniProtKB">
        <authorList>
            <consortium name="WormBaseParasite"/>
        </authorList>
    </citation>
    <scope>IDENTIFICATION</scope>
</reference>
<keyword evidence="3" id="KW-1185">Reference proteome</keyword>
<dbReference type="AlphaFoldDB" id="A0A0N4VBW8"/>
<dbReference type="InterPro" id="IPR053921">
    <property type="entry name" value="MKRN2OS-like_C"/>
</dbReference>
<reference evidence="2 3" key="2">
    <citation type="submission" date="2018-10" db="EMBL/GenBank/DDBJ databases">
        <authorList>
            <consortium name="Pathogen Informatics"/>
        </authorList>
    </citation>
    <scope>NUCLEOTIDE SEQUENCE [LARGE SCALE GENOMIC DNA]</scope>
</reference>
<proteinExistence type="predicted"/>
<dbReference type="PANTHER" id="PTHR33963">
    <property type="entry name" value="MKRN2 OPPOSITE STRAND PROTEIN"/>
    <property type="match status" value="1"/>
</dbReference>
<dbReference type="EMBL" id="UXUI01008961">
    <property type="protein sequence ID" value="VDD92774.1"/>
    <property type="molecule type" value="Genomic_DNA"/>
</dbReference>
<organism evidence="4">
    <name type="scientific">Enterobius vermicularis</name>
    <name type="common">Human pinworm</name>
    <dbReference type="NCBI Taxonomy" id="51028"/>
    <lineage>
        <taxon>Eukaryota</taxon>
        <taxon>Metazoa</taxon>
        <taxon>Ecdysozoa</taxon>
        <taxon>Nematoda</taxon>
        <taxon>Chromadorea</taxon>
        <taxon>Rhabditida</taxon>
        <taxon>Spirurina</taxon>
        <taxon>Oxyuridomorpha</taxon>
        <taxon>Oxyuroidea</taxon>
        <taxon>Oxyuridae</taxon>
        <taxon>Enterobius</taxon>
    </lineage>
</organism>
<evidence type="ECO:0000313" key="2">
    <source>
        <dbReference type="EMBL" id="VDD92774.1"/>
    </source>
</evidence>
<dbReference type="WBParaSite" id="EVEC_0000804101-mRNA-1">
    <property type="protein sequence ID" value="EVEC_0000804101-mRNA-1"/>
    <property type="gene ID" value="EVEC_0000804101"/>
</dbReference>
<feature type="domain" description="MKRN2 opposite strand protein-like C-terminal" evidence="1">
    <location>
        <begin position="50"/>
        <end position="193"/>
    </location>
</feature>
<dbReference type="Proteomes" id="UP000274131">
    <property type="component" value="Unassembled WGS sequence"/>
</dbReference>
<dbReference type="Pfam" id="PF16044">
    <property type="entry name" value="DUF4796_C"/>
    <property type="match status" value="1"/>
</dbReference>
<dbReference type="InterPro" id="IPR032016">
    <property type="entry name" value="MKRN2OS-like"/>
</dbReference>
<sequence>MGPIDGDLIYVRHTECKNSAIGLNIHWPILECPLCEKSIRKPDELLLTAIPTPFDPLASCAVLLKPSSENFLSYDIGDDLHVGIADSSSVVYSYWTNGITTDRNSWIGSVVIYSFENTGFDGALYFFIEQAKNRFLPQSYDFENWNCFDFICSFLEFYRPPGVISLEKDYFVATLVQPALQKVMRYCSLFKKVKNAPHELYILPSKLN</sequence>
<dbReference type="PANTHER" id="PTHR33963:SF2">
    <property type="entry name" value="MKRN2 OPPOSITE STRAND PROTEIN"/>
    <property type="match status" value="1"/>
</dbReference>
<evidence type="ECO:0000313" key="3">
    <source>
        <dbReference type="Proteomes" id="UP000274131"/>
    </source>
</evidence>
<dbReference type="OrthoDB" id="10065749at2759"/>
<evidence type="ECO:0000259" key="1">
    <source>
        <dbReference type="Pfam" id="PF16044"/>
    </source>
</evidence>
<accession>A0A0N4VBW8</accession>
<gene>
    <name evidence="2" type="ORF">EVEC_LOCUS7525</name>
</gene>
<protein>
    <submittedName>
        <fullName evidence="4">MKRN2 opposite strand protein</fullName>
    </submittedName>
</protein>
<evidence type="ECO:0000313" key="4">
    <source>
        <dbReference type="WBParaSite" id="EVEC_0000804101-mRNA-1"/>
    </source>
</evidence>
<name>A0A0N4VBW8_ENTVE</name>